<organism evidence="3 4">
    <name type="scientific">Oceaniferula marina</name>
    <dbReference type="NCBI Taxonomy" id="2748318"/>
    <lineage>
        <taxon>Bacteria</taxon>
        <taxon>Pseudomonadati</taxon>
        <taxon>Verrucomicrobiota</taxon>
        <taxon>Verrucomicrobiia</taxon>
        <taxon>Verrucomicrobiales</taxon>
        <taxon>Verrucomicrobiaceae</taxon>
        <taxon>Oceaniferula</taxon>
    </lineage>
</organism>
<dbReference type="PROSITE" id="PS51257">
    <property type="entry name" value="PROKAR_LIPOPROTEIN"/>
    <property type="match status" value="1"/>
</dbReference>
<evidence type="ECO:0000256" key="1">
    <source>
        <dbReference type="SAM" id="MobiDB-lite"/>
    </source>
</evidence>
<evidence type="ECO:0000313" key="4">
    <source>
        <dbReference type="Proteomes" id="UP000557872"/>
    </source>
</evidence>
<dbReference type="EMBL" id="JACBAZ010000005">
    <property type="protein sequence ID" value="NWK56626.1"/>
    <property type="molecule type" value="Genomic_DNA"/>
</dbReference>
<evidence type="ECO:0000256" key="2">
    <source>
        <dbReference type="SAM" id="SignalP"/>
    </source>
</evidence>
<protein>
    <recommendedName>
        <fullName evidence="5">Lipoprotein</fullName>
    </recommendedName>
</protein>
<accession>A0A851GGY2</accession>
<keyword evidence="4" id="KW-1185">Reference proteome</keyword>
<feature type="compositionally biased region" description="Polar residues" evidence="1">
    <location>
        <begin position="24"/>
        <end position="40"/>
    </location>
</feature>
<feature type="region of interest" description="Disordered" evidence="1">
    <location>
        <begin position="24"/>
        <end position="60"/>
    </location>
</feature>
<evidence type="ECO:0000313" key="3">
    <source>
        <dbReference type="EMBL" id="NWK56626.1"/>
    </source>
</evidence>
<dbReference type="Proteomes" id="UP000557872">
    <property type="component" value="Unassembled WGS sequence"/>
</dbReference>
<comment type="caution">
    <text evidence="3">The sequence shown here is derived from an EMBL/GenBank/DDBJ whole genome shotgun (WGS) entry which is preliminary data.</text>
</comment>
<reference evidence="3 4" key="1">
    <citation type="submission" date="2020-07" db="EMBL/GenBank/DDBJ databases">
        <title>Roseicoccus Jingziensis gen. nov., sp. nov., isolated from coastal seawater.</title>
        <authorList>
            <person name="Feng X."/>
        </authorList>
    </citation>
    <scope>NUCLEOTIDE SEQUENCE [LARGE SCALE GENOMIC DNA]</scope>
    <source>
        <strain evidence="3 4">N1E253</strain>
    </source>
</reference>
<dbReference type="RefSeq" id="WP_178933427.1">
    <property type="nucleotide sequence ID" value="NZ_JACBAZ010000005.1"/>
</dbReference>
<proteinExistence type="predicted"/>
<feature type="signal peptide" evidence="2">
    <location>
        <begin position="1"/>
        <end position="22"/>
    </location>
</feature>
<keyword evidence="2" id="KW-0732">Signal</keyword>
<gene>
    <name evidence="3" type="ORF">HW115_13470</name>
</gene>
<name>A0A851GGY2_9BACT</name>
<evidence type="ECO:0008006" key="5">
    <source>
        <dbReference type="Google" id="ProtNLM"/>
    </source>
</evidence>
<dbReference type="AlphaFoldDB" id="A0A851GGY2"/>
<feature type="chain" id="PRO_5032337848" description="Lipoprotein" evidence="2">
    <location>
        <begin position="23"/>
        <end position="60"/>
    </location>
</feature>
<sequence>MSKIFFSLLAFVSLLFVSCADQSTSEFSPAGPQSDSNSMPHNRPMGPEGAGALGVMAGQQ</sequence>